<name>A0A8J3VKJ3_9ACTN</name>
<accession>A0A8J3VKJ3</accession>
<reference evidence="2" key="1">
    <citation type="submission" date="2021-01" db="EMBL/GenBank/DDBJ databases">
        <title>Whole genome shotgun sequence of Rhizocola hellebori NBRC 109834.</title>
        <authorList>
            <person name="Komaki H."/>
            <person name="Tamura T."/>
        </authorList>
    </citation>
    <scope>NUCLEOTIDE SEQUENCE</scope>
    <source>
        <strain evidence="2">NBRC 109834</strain>
    </source>
</reference>
<comment type="caution">
    <text evidence="2">The sequence shown here is derived from an EMBL/GenBank/DDBJ whole genome shotgun (WGS) entry which is preliminary data.</text>
</comment>
<protein>
    <submittedName>
        <fullName evidence="2">Uncharacterized protein</fullName>
    </submittedName>
</protein>
<evidence type="ECO:0000313" key="3">
    <source>
        <dbReference type="Proteomes" id="UP000612899"/>
    </source>
</evidence>
<gene>
    <name evidence="2" type="ORF">Rhe02_78420</name>
</gene>
<feature type="region of interest" description="Disordered" evidence="1">
    <location>
        <begin position="76"/>
        <end position="99"/>
    </location>
</feature>
<organism evidence="2 3">
    <name type="scientific">Rhizocola hellebori</name>
    <dbReference type="NCBI Taxonomy" id="1392758"/>
    <lineage>
        <taxon>Bacteria</taxon>
        <taxon>Bacillati</taxon>
        <taxon>Actinomycetota</taxon>
        <taxon>Actinomycetes</taxon>
        <taxon>Micromonosporales</taxon>
        <taxon>Micromonosporaceae</taxon>
        <taxon>Rhizocola</taxon>
    </lineage>
</organism>
<dbReference type="Proteomes" id="UP000612899">
    <property type="component" value="Unassembled WGS sequence"/>
</dbReference>
<keyword evidence="3" id="KW-1185">Reference proteome</keyword>
<proteinExistence type="predicted"/>
<dbReference type="EMBL" id="BONY01000076">
    <property type="protein sequence ID" value="GIH09775.1"/>
    <property type="molecule type" value="Genomic_DNA"/>
</dbReference>
<dbReference type="AlphaFoldDB" id="A0A8J3VKJ3"/>
<evidence type="ECO:0000256" key="1">
    <source>
        <dbReference type="SAM" id="MobiDB-lite"/>
    </source>
</evidence>
<sequence>MDVVELWYSVISSFGPDVIVELFDLNQIELAPKPSEPGVTDCRLALDHACPPRTSTFSDMLRLVFGSYSGCCRQVAGGTGPESRSPRFGAKRPMGSSSGSWVVPSMTDVDANLAAVRRWF</sequence>
<evidence type="ECO:0000313" key="2">
    <source>
        <dbReference type="EMBL" id="GIH09775.1"/>
    </source>
</evidence>